<feature type="transmembrane region" description="Helical" evidence="1">
    <location>
        <begin position="22"/>
        <end position="42"/>
    </location>
</feature>
<name>B8ENT7_METSB</name>
<dbReference type="KEGG" id="msl:Msil_1928"/>
<gene>
    <name evidence="2" type="ordered locus">Msil_1928</name>
</gene>
<reference evidence="2 3" key="1">
    <citation type="journal article" date="2010" name="J. Bacteriol.">
        <title>Complete genome sequence of the aerobic facultative methanotroph Methylocella silvestris BL2.</title>
        <authorList>
            <person name="Chen Y."/>
            <person name="Crombie A."/>
            <person name="Rahman M.T."/>
            <person name="Dedysh S.N."/>
            <person name="Liesack W."/>
            <person name="Stott M.B."/>
            <person name="Alam M."/>
            <person name="Theisen A.R."/>
            <person name="Murrell J.C."/>
            <person name="Dunfield P.F."/>
        </authorList>
    </citation>
    <scope>NUCLEOTIDE SEQUENCE [LARGE SCALE GENOMIC DNA]</scope>
    <source>
        <strain evidence="3">DSM 15510 / CIP 108128 / LMG 27833 / NCIMB 13906 / BL2</strain>
    </source>
</reference>
<accession>B8ENT7</accession>
<organism evidence="2 3">
    <name type="scientific">Methylocella silvestris (strain DSM 15510 / CIP 108128 / LMG 27833 / NCIMB 13906 / BL2)</name>
    <dbReference type="NCBI Taxonomy" id="395965"/>
    <lineage>
        <taxon>Bacteria</taxon>
        <taxon>Pseudomonadati</taxon>
        <taxon>Pseudomonadota</taxon>
        <taxon>Alphaproteobacteria</taxon>
        <taxon>Hyphomicrobiales</taxon>
        <taxon>Beijerinckiaceae</taxon>
        <taxon>Methylocella</taxon>
    </lineage>
</organism>
<dbReference type="EMBL" id="CP001280">
    <property type="protein sequence ID" value="ACK50873.1"/>
    <property type="molecule type" value="Genomic_DNA"/>
</dbReference>
<keyword evidence="1" id="KW-0812">Transmembrane</keyword>
<evidence type="ECO:0000313" key="2">
    <source>
        <dbReference type="EMBL" id="ACK50873.1"/>
    </source>
</evidence>
<evidence type="ECO:0000313" key="3">
    <source>
        <dbReference type="Proteomes" id="UP000002257"/>
    </source>
</evidence>
<keyword evidence="3" id="KW-1185">Reference proteome</keyword>
<proteinExistence type="predicted"/>
<protein>
    <submittedName>
        <fullName evidence="2">Uncharacterized protein</fullName>
    </submittedName>
</protein>
<dbReference type="HOGENOM" id="CLU_2899104_0_0_5"/>
<keyword evidence="1" id="KW-1133">Transmembrane helix</keyword>
<evidence type="ECO:0000256" key="1">
    <source>
        <dbReference type="SAM" id="Phobius"/>
    </source>
</evidence>
<dbReference type="Proteomes" id="UP000002257">
    <property type="component" value="Chromosome"/>
</dbReference>
<keyword evidence="1" id="KW-0472">Membrane</keyword>
<dbReference type="AlphaFoldDB" id="B8ENT7"/>
<sequence length="62" mass="7102">MSTRDVWSQYPPLPTQQPWPRFLLKMLVQICAIVVAGFLLYVTVQAQAKLITADHTEDLPFD</sequence>